<proteinExistence type="predicted"/>
<protein>
    <recommendedName>
        <fullName evidence="1">Glutamine amidotransferase type-2 domain-containing protein</fullName>
    </recommendedName>
</protein>
<dbReference type="PANTHER" id="PTHR43284:SF1">
    <property type="entry name" value="ASPARAGINE SYNTHETASE"/>
    <property type="match status" value="1"/>
</dbReference>
<dbReference type="InterPro" id="IPR051786">
    <property type="entry name" value="ASN_synthetase/amidase"/>
</dbReference>
<accession>X1N6T3</accession>
<dbReference type="CDD" id="cd00712">
    <property type="entry name" value="AsnB"/>
    <property type="match status" value="1"/>
</dbReference>
<feature type="domain" description="Glutamine amidotransferase type-2" evidence="1">
    <location>
        <begin position="2"/>
        <end position="129"/>
    </location>
</feature>
<dbReference type="PROSITE" id="PS51278">
    <property type="entry name" value="GATASE_TYPE_2"/>
    <property type="match status" value="1"/>
</dbReference>
<dbReference type="InterPro" id="IPR029055">
    <property type="entry name" value="Ntn_hydrolases_N"/>
</dbReference>
<dbReference type="Gene3D" id="3.60.20.10">
    <property type="entry name" value="Glutamine Phosphoribosylpyrophosphate, subunit 1, domain 1"/>
    <property type="match status" value="1"/>
</dbReference>
<dbReference type="PANTHER" id="PTHR43284">
    <property type="entry name" value="ASPARAGINE SYNTHETASE (GLUTAMINE-HYDROLYZING)"/>
    <property type="match status" value="1"/>
</dbReference>
<dbReference type="SUPFAM" id="SSF56235">
    <property type="entry name" value="N-terminal nucleophile aminohydrolases (Ntn hydrolases)"/>
    <property type="match status" value="1"/>
</dbReference>
<gene>
    <name evidence="2" type="ORF">S06H3_37750</name>
</gene>
<reference evidence="2" key="1">
    <citation type="journal article" date="2014" name="Front. Microbiol.">
        <title>High frequency of phylogenetically diverse reductive dehalogenase-homologous genes in deep subseafloor sedimentary metagenomes.</title>
        <authorList>
            <person name="Kawai M."/>
            <person name="Futagami T."/>
            <person name="Toyoda A."/>
            <person name="Takaki Y."/>
            <person name="Nishi S."/>
            <person name="Hori S."/>
            <person name="Arai W."/>
            <person name="Tsubouchi T."/>
            <person name="Morono Y."/>
            <person name="Uchiyama I."/>
            <person name="Ito T."/>
            <person name="Fujiyama A."/>
            <person name="Inagaki F."/>
            <person name="Takami H."/>
        </authorList>
    </citation>
    <scope>NUCLEOTIDE SEQUENCE</scope>
    <source>
        <strain evidence="2">Expedition CK06-06</strain>
    </source>
</reference>
<feature type="non-terminal residue" evidence="2">
    <location>
        <position position="129"/>
    </location>
</feature>
<sequence>MCGICGFNWEDKYLIKKMTEVIYHRGPDKEGFFVGDGISLGNRRLSIIDLSEKGTQPIYNEDKSICITYNGEIYNFQEIKRKLKDKGHRFVSNTDTEVVVHAYEEYGPGCLEEFNGMFSFALWDSKRKR</sequence>
<comment type="caution">
    <text evidence="2">The sequence shown here is derived from an EMBL/GenBank/DDBJ whole genome shotgun (WGS) entry which is preliminary data.</text>
</comment>
<evidence type="ECO:0000259" key="1">
    <source>
        <dbReference type="PROSITE" id="PS51278"/>
    </source>
</evidence>
<evidence type="ECO:0000313" key="2">
    <source>
        <dbReference type="EMBL" id="GAI25936.1"/>
    </source>
</evidence>
<dbReference type="InterPro" id="IPR017932">
    <property type="entry name" value="GATase_2_dom"/>
</dbReference>
<organism evidence="2">
    <name type="scientific">marine sediment metagenome</name>
    <dbReference type="NCBI Taxonomy" id="412755"/>
    <lineage>
        <taxon>unclassified sequences</taxon>
        <taxon>metagenomes</taxon>
        <taxon>ecological metagenomes</taxon>
    </lineage>
</organism>
<dbReference type="InterPro" id="IPR033738">
    <property type="entry name" value="AsnB_N"/>
</dbReference>
<dbReference type="Pfam" id="PF13522">
    <property type="entry name" value="GATase_6"/>
    <property type="match status" value="1"/>
</dbReference>
<dbReference type="AlphaFoldDB" id="X1N6T3"/>
<dbReference type="EMBL" id="BARV01022958">
    <property type="protein sequence ID" value="GAI25936.1"/>
    <property type="molecule type" value="Genomic_DNA"/>
</dbReference>
<name>X1N6T3_9ZZZZ</name>